<dbReference type="InterPro" id="IPR002139">
    <property type="entry name" value="Ribo/fructo_kinase"/>
</dbReference>
<comment type="caution">
    <text evidence="8">The sequence shown here is derived from an EMBL/GenBank/DDBJ whole genome shotgun (WGS) entry which is preliminary data.</text>
</comment>
<dbReference type="NCBIfam" id="NF006957">
    <property type="entry name" value="PRK09434.1"/>
    <property type="match status" value="1"/>
</dbReference>
<dbReference type="EC" id="2.7.1.4" evidence="8"/>
<dbReference type="RefSeq" id="WP_226371620.1">
    <property type="nucleotide sequence ID" value="NZ_JAGIKX010000040.1"/>
</dbReference>
<accession>A0ABS4SBJ0</accession>
<sequence>MQHGVITLGEALIDFIPTDYSNTTYIKSPGGAPANVAVGVARLGERSTFLGKVGDDVLGKFLKETLRAHHVHTDQLSFTANHRTGLVFVTNDADGERNFDFYINPSADHFLQKADIDTKNVISHKILHFGSISLIRQPAKEATEHAVKLARENRMVISFDPNLRLTLWEKEEDARTTIISMLDHVDILKLSEEELTFLTGKQFIKEGIEMLEVYDIRLIIVTMGANGCYVHTQEGDAHVPAMNVKAMDTTGAGDAFMSGILYSISIADAEVDKLRIKDVVKMAEFASISGALAASTKGAMTALPTLGEVNSHFKKQ</sequence>
<dbReference type="PANTHER" id="PTHR43085:SF1">
    <property type="entry name" value="PSEUDOURIDINE KINASE-RELATED"/>
    <property type="match status" value="1"/>
</dbReference>
<keyword evidence="9" id="KW-1185">Reference proteome</keyword>
<evidence type="ECO:0000313" key="9">
    <source>
        <dbReference type="Proteomes" id="UP001519294"/>
    </source>
</evidence>
<evidence type="ECO:0000256" key="2">
    <source>
        <dbReference type="ARBA" id="ARBA00022679"/>
    </source>
</evidence>
<dbReference type="GO" id="GO:0008865">
    <property type="term" value="F:fructokinase activity"/>
    <property type="evidence" value="ECO:0007669"/>
    <property type="project" value="UniProtKB-EC"/>
</dbReference>
<dbReference type="PANTHER" id="PTHR43085">
    <property type="entry name" value="HEXOKINASE FAMILY MEMBER"/>
    <property type="match status" value="1"/>
</dbReference>
<dbReference type="PROSITE" id="PS00584">
    <property type="entry name" value="PFKB_KINASES_2"/>
    <property type="match status" value="1"/>
</dbReference>
<evidence type="ECO:0000256" key="4">
    <source>
        <dbReference type="ARBA" id="ARBA00022777"/>
    </source>
</evidence>
<dbReference type="Pfam" id="PF00294">
    <property type="entry name" value="PfkB"/>
    <property type="match status" value="1"/>
</dbReference>
<dbReference type="InterPro" id="IPR011611">
    <property type="entry name" value="PfkB_dom"/>
</dbReference>
<keyword evidence="4 6" id="KW-0418">Kinase</keyword>
<protein>
    <submittedName>
        <fullName evidence="8">Fructokinase</fullName>
        <ecNumber evidence="8">2.7.1.4</ecNumber>
    </submittedName>
</protein>
<keyword evidence="2 6" id="KW-0808">Transferase</keyword>
<evidence type="ECO:0000256" key="1">
    <source>
        <dbReference type="ARBA" id="ARBA00010688"/>
    </source>
</evidence>
<proteinExistence type="inferred from homology"/>
<feature type="domain" description="Carbohydrate kinase PfkB" evidence="7">
    <location>
        <begin position="5"/>
        <end position="305"/>
    </location>
</feature>
<evidence type="ECO:0000256" key="5">
    <source>
        <dbReference type="ARBA" id="ARBA00022840"/>
    </source>
</evidence>
<dbReference type="Proteomes" id="UP001519294">
    <property type="component" value="Unassembled WGS sequence"/>
</dbReference>
<dbReference type="SUPFAM" id="SSF53613">
    <property type="entry name" value="Ribokinase-like"/>
    <property type="match status" value="1"/>
</dbReference>
<dbReference type="Gene3D" id="3.40.1190.20">
    <property type="match status" value="1"/>
</dbReference>
<evidence type="ECO:0000256" key="6">
    <source>
        <dbReference type="RuleBase" id="RU003704"/>
    </source>
</evidence>
<reference evidence="8 9" key="1">
    <citation type="submission" date="2021-03" db="EMBL/GenBank/DDBJ databases">
        <title>Genomic Encyclopedia of Type Strains, Phase IV (KMG-IV): sequencing the most valuable type-strain genomes for metagenomic binning, comparative biology and taxonomic classification.</title>
        <authorList>
            <person name="Goeker M."/>
        </authorList>
    </citation>
    <scope>NUCLEOTIDE SEQUENCE [LARGE SCALE GENOMIC DNA]</scope>
    <source>
        <strain evidence="8 9">DSM 25790</strain>
    </source>
</reference>
<dbReference type="InterPro" id="IPR002173">
    <property type="entry name" value="Carboh/pur_kinase_PfkB_CS"/>
</dbReference>
<evidence type="ECO:0000259" key="7">
    <source>
        <dbReference type="Pfam" id="PF00294"/>
    </source>
</evidence>
<keyword evidence="3" id="KW-0547">Nucleotide-binding</keyword>
<gene>
    <name evidence="8" type="ORF">J2Z81_002861</name>
</gene>
<organism evidence="8 9">
    <name type="scientific">Virgibacillus alimentarius</name>
    <dbReference type="NCBI Taxonomy" id="698769"/>
    <lineage>
        <taxon>Bacteria</taxon>
        <taxon>Bacillati</taxon>
        <taxon>Bacillota</taxon>
        <taxon>Bacilli</taxon>
        <taxon>Bacillales</taxon>
        <taxon>Bacillaceae</taxon>
        <taxon>Virgibacillus</taxon>
    </lineage>
</organism>
<dbReference type="InterPro" id="IPR050306">
    <property type="entry name" value="PfkB_Carbo_kinase"/>
</dbReference>
<dbReference type="PROSITE" id="PS00583">
    <property type="entry name" value="PFKB_KINASES_1"/>
    <property type="match status" value="1"/>
</dbReference>
<dbReference type="EMBL" id="JAGIKX010000040">
    <property type="protein sequence ID" value="MBP2258873.1"/>
    <property type="molecule type" value="Genomic_DNA"/>
</dbReference>
<evidence type="ECO:0000256" key="3">
    <source>
        <dbReference type="ARBA" id="ARBA00022741"/>
    </source>
</evidence>
<evidence type="ECO:0000313" key="8">
    <source>
        <dbReference type="EMBL" id="MBP2258873.1"/>
    </source>
</evidence>
<keyword evidence="5" id="KW-0067">ATP-binding</keyword>
<name>A0ABS4SBJ0_9BACI</name>
<dbReference type="InterPro" id="IPR029056">
    <property type="entry name" value="Ribokinase-like"/>
</dbReference>
<dbReference type="CDD" id="cd01167">
    <property type="entry name" value="bac_FRK"/>
    <property type="match status" value="1"/>
</dbReference>
<comment type="similarity">
    <text evidence="1 6">Belongs to the carbohydrate kinase PfkB family.</text>
</comment>
<dbReference type="PRINTS" id="PR00990">
    <property type="entry name" value="RIBOKINASE"/>
</dbReference>